<proteinExistence type="predicted"/>
<comment type="caution">
    <text evidence="2">The sequence shown here is derived from an EMBL/GenBank/DDBJ whole genome shotgun (WGS) entry which is preliminary data.</text>
</comment>
<dbReference type="Proteomes" id="UP000177925">
    <property type="component" value="Unassembled WGS sequence"/>
</dbReference>
<feature type="transmembrane region" description="Helical" evidence="1">
    <location>
        <begin position="32"/>
        <end position="53"/>
    </location>
</feature>
<protein>
    <submittedName>
        <fullName evidence="2">Uncharacterized protein</fullName>
    </submittedName>
</protein>
<keyword evidence="1" id="KW-0472">Membrane</keyword>
<evidence type="ECO:0000256" key="1">
    <source>
        <dbReference type="SAM" id="Phobius"/>
    </source>
</evidence>
<keyword evidence="1" id="KW-0812">Transmembrane</keyword>
<organism evidence="2 3">
    <name type="scientific">Candidatus Muproteobacteria bacterium RBG_16_64_11</name>
    <dbReference type="NCBI Taxonomy" id="1817758"/>
    <lineage>
        <taxon>Bacteria</taxon>
        <taxon>Pseudomonadati</taxon>
        <taxon>Pseudomonadota</taxon>
        <taxon>Candidatus Muproteobacteria</taxon>
    </lineage>
</organism>
<accession>A0A1F6THT0</accession>
<name>A0A1F6THT0_9PROT</name>
<dbReference type="AlphaFoldDB" id="A0A1F6THT0"/>
<gene>
    <name evidence="2" type="ORF">A2150_04260</name>
</gene>
<reference evidence="2 3" key="1">
    <citation type="journal article" date="2016" name="Nat. Commun.">
        <title>Thousands of microbial genomes shed light on interconnected biogeochemical processes in an aquifer system.</title>
        <authorList>
            <person name="Anantharaman K."/>
            <person name="Brown C.T."/>
            <person name="Hug L.A."/>
            <person name="Sharon I."/>
            <person name="Castelle C.J."/>
            <person name="Probst A.J."/>
            <person name="Thomas B.C."/>
            <person name="Singh A."/>
            <person name="Wilkins M.J."/>
            <person name="Karaoz U."/>
            <person name="Brodie E.L."/>
            <person name="Williams K.H."/>
            <person name="Hubbard S.S."/>
            <person name="Banfield J.F."/>
        </authorList>
    </citation>
    <scope>NUCLEOTIDE SEQUENCE [LARGE SCALE GENOMIC DNA]</scope>
</reference>
<evidence type="ECO:0000313" key="3">
    <source>
        <dbReference type="Proteomes" id="UP000177925"/>
    </source>
</evidence>
<keyword evidence="1" id="KW-1133">Transmembrane helix</keyword>
<feature type="transmembrane region" description="Helical" evidence="1">
    <location>
        <begin position="7"/>
        <end position="26"/>
    </location>
</feature>
<sequence>MKIIKHLGLYAALIAASALFPILRHITHVEFILHLAAIPFEIPLGVLLVERFIESREKTERRWQLVHIESYHFRGAMRGLFIADLQAL</sequence>
<dbReference type="STRING" id="1817758.A2150_04260"/>
<dbReference type="EMBL" id="MFSS01000014">
    <property type="protein sequence ID" value="OGI44697.1"/>
    <property type="molecule type" value="Genomic_DNA"/>
</dbReference>
<evidence type="ECO:0000313" key="2">
    <source>
        <dbReference type="EMBL" id="OGI44697.1"/>
    </source>
</evidence>